<evidence type="ECO:0000256" key="8">
    <source>
        <dbReference type="ARBA" id="ARBA00023242"/>
    </source>
</evidence>
<protein>
    <recommendedName>
        <fullName evidence="10">39S ribosomal protein L33, mitochondrial</fullName>
    </recommendedName>
</protein>
<dbReference type="InterPro" id="IPR038584">
    <property type="entry name" value="Ribosomal_bL33_sf"/>
</dbReference>
<comment type="caution">
    <text evidence="12">The sequence shown here is derived from an EMBL/GenBank/DDBJ whole genome shotgun (WGS) entry which is preliminary data.</text>
</comment>
<evidence type="ECO:0000256" key="6">
    <source>
        <dbReference type="ARBA" id="ARBA00023002"/>
    </source>
</evidence>
<evidence type="ECO:0000256" key="1">
    <source>
        <dbReference type="ARBA" id="ARBA00001954"/>
    </source>
</evidence>
<sequence>MSFPGGISFKLNHLIPDYEQVELLCSHINQQSHKSILSFCYDVVSQMRFGDTPDPQRQSIDRALFLVSSLKDKIYEILNVGRWSEVDENICKVFSVVTFLEAFFRLSQIPQNISIEKVLYDLDFGLMLGCPLSGTTNTTLTETIRIIEEMSPTSSATRKQKASVSHPYEGAKRSKFERESSSIVILQRPSVEHFHKNHFITQNPALLQECMDHWPAMKNWKQPGYLVSVGGERTVPIEIGSHYTNENWSQDLVKFKDFLNRQISDPHACDRIEYLAQHNLFDQIPALRNDILTPEYCCVGTSNETVDIKAWLGPKGTVSPMHHDPKHNLLCQVFGHKKIILAAPEDTPNLYPHQDQMLANTTQIDAENIDLDKFPLCSNVRFYNLNLYEGEMLYIPPKWWHYVRSMDKSFSGQRNVLSIIVVKIAETPRMYGFCPMECRRDIMVLMESVVSGHQFTKIRERLGDKLEIIRFDPYIQKMSLYRERKKIRSM</sequence>
<keyword evidence="4" id="KW-0479">Metal-binding</keyword>
<dbReference type="PANTHER" id="PTHR12461">
    <property type="entry name" value="HYPOXIA-INDUCIBLE FACTOR 1 ALPHA INHIBITOR-RELATED"/>
    <property type="match status" value="1"/>
</dbReference>
<feature type="domain" description="JmjC" evidence="11">
    <location>
        <begin position="261"/>
        <end position="440"/>
    </location>
</feature>
<dbReference type="InterPro" id="IPR011332">
    <property type="entry name" value="Ribosomal_zn-bd"/>
</dbReference>
<evidence type="ECO:0000256" key="7">
    <source>
        <dbReference type="ARBA" id="ARBA00023004"/>
    </source>
</evidence>
<dbReference type="SUPFAM" id="SSF57829">
    <property type="entry name" value="Zn-binding ribosomal proteins"/>
    <property type="match status" value="1"/>
</dbReference>
<dbReference type="Gene3D" id="2.20.28.120">
    <property type="entry name" value="Ribosomal protein L33"/>
    <property type="match status" value="1"/>
</dbReference>
<evidence type="ECO:0000313" key="13">
    <source>
        <dbReference type="Proteomes" id="UP001151699"/>
    </source>
</evidence>
<name>A0A9Q0MS84_9DIPT</name>
<accession>A0A9Q0MS84</accession>
<dbReference type="GO" id="GO:0006412">
    <property type="term" value="P:translation"/>
    <property type="evidence" value="ECO:0007669"/>
    <property type="project" value="InterPro"/>
</dbReference>
<comment type="subcellular location">
    <subcellularLocation>
        <location evidence="2">Nucleus</location>
    </subcellularLocation>
</comment>
<reference evidence="12" key="1">
    <citation type="submission" date="2022-07" db="EMBL/GenBank/DDBJ databases">
        <authorList>
            <person name="Trinca V."/>
            <person name="Uliana J.V.C."/>
            <person name="Torres T.T."/>
            <person name="Ward R.J."/>
            <person name="Monesi N."/>
        </authorList>
    </citation>
    <scope>NUCLEOTIDE SEQUENCE</scope>
    <source>
        <strain evidence="12">HSMRA1968</strain>
        <tissue evidence="12">Whole embryos</tissue>
    </source>
</reference>
<keyword evidence="9" id="KW-0687">Ribonucleoprotein</keyword>
<dbReference type="GO" id="GO:0005840">
    <property type="term" value="C:ribosome"/>
    <property type="evidence" value="ECO:0007669"/>
    <property type="project" value="UniProtKB-KW"/>
</dbReference>
<dbReference type="Proteomes" id="UP001151699">
    <property type="component" value="Chromosome C"/>
</dbReference>
<proteinExistence type="inferred from homology"/>
<dbReference type="SMART" id="SM00558">
    <property type="entry name" value="JmjC"/>
    <property type="match status" value="1"/>
</dbReference>
<dbReference type="SUPFAM" id="SSF51197">
    <property type="entry name" value="Clavaminate synthase-like"/>
    <property type="match status" value="1"/>
</dbReference>
<dbReference type="OrthoDB" id="47172at2759"/>
<keyword evidence="5" id="KW-0689">Ribosomal protein</keyword>
<dbReference type="InterPro" id="IPR041667">
    <property type="entry name" value="Cupin_8"/>
</dbReference>
<organism evidence="12 13">
    <name type="scientific">Pseudolycoriella hygida</name>
    <dbReference type="NCBI Taxonomy" id="35572"/>
    <lineage>
        <taxon>Eukaryota</taxon>
        <taxon>Metazoa</taxon>
        <taxon>Ecdysozoa</taxon>
        <taxon>Arthropoda</taxon>
        <taxon>Hexapoda</taxon>
        <taxon>Insecta</taxon>
        <taxon>Pterygota</taxon>
        <taxon>Neoptera</taxon>
        <taxon>Endopterygota</taxon>
        <taxon>Diptera</taxon>
        <taxon>Nematocera</taxon>
        <taxon>Sciaroidea</taxon>
        <taxon>Sciaridae</taxon>
        <taxon>Pseudolycoriella</taxon>
    </lineage>
</organism>
<dbReference type="EMBL" id="WJQU01000004">
    <property type="protein sequence ID" value="KAJ6636089.1"/>
    <property type="molecule type" value="Genomic_DNA"/>
</dbReference>
<evidence type="ECO:0000259" key="11">
    <source>
        <dbReference type="PROSITE" id="PS51184"/>
    </source>
</evidence>
<dbReference type="GO" id="GO:0046872">
    <property type="term" value="F:metal ion binding"/>
    <property type="evidence" value="ECO:0007669"/>
    <property type="project" value="UniProtKB-KW"/>
</dbReference>
<keyword evidence="7" id="KW-0408">Iron</keyword>
<keyword evidence="13" id="KW-1185">Reference proteome</keyword>
<gene>
    <name evidence="12" type="primary">Kdm8</name>
    <name evidence="12" type="ORF">Bhyg_14676</name>
</gene>
<dbReference type="Pfam" id="PF13621">
    <property type="entry name" value="Cupin_8"/>
    <property type="match status" value="1"/>
</dbReference>
<evidence type="ECO:0000256" key="4">
    <source>
        <dbReference type="ARBA" id="ARBA00022723"/>
    </source>
</evidence>
<dbReference type="PROSITE" id="PS51184">
    <property type="entry name" value="JMJC"/>
    <property type="match status" value="1"/>
</dbReference>
<evidence type="ECO:0000313" key="12">
    <source>
        <dbReference type="EMBL" id="KAJ6636089.1"/>
    </source>
</evidence>
<evidence type="ECO:0000256" key="3">
    <source>
        <dbReference type="ARBA" id="ARBA00007596"/>
    </source>
</evidence>
<dbReference type="InterPro" id="IPR003347">
    <property type="entry name" value="JmjC_dom"/>
</dbReference>
<dbReference type="GO" id="GO:0051864">
    <property type="term" value="F:histone H3K36 demethylase activity"/>
    <property type="evidence" value="ECO:0007669"/>
    <property type="project" value="TreeGrafter"/>
</dbReference>
<keyword evidence="6" id="KW-0560">Oxidoreductase</keyword>
<keyword evidence="8" id="KW-0539">Nucleus</keyword>
<comment type="cofactor">
    <cofactor evidence="1">
        <name>Fe(2+)</name>
        <dbReference type="ChEBI" id="CHEBI:29033"/>
    </cofactor>
</comment>
<evidence type="ECO:0000256" key="5">
    <source>
        <dbReference type="ARBA" id="ARBA00022980"/>
    </source>
</evidence>
<evidence type="ECO:0000256" key="2">
    <source>
        <dbReference type="ARBA" id="ARBA00004123"/>
    </source>
</evidence>
<comment type="similarity">
    <text evidence="3">Belongs to the bacterial ribosomal protein bL33 family.</text>
</comment>
<dbReference type="GO" id="GO:0005634">
    <property type="term" value="C:nucleus"/>
    <property type="evidence" value="ECO:0007669"/>
    <property type="project" value="UniProtKB-SubCell"/>
</dbReference>
<dbReference type="Gene3D" id="2.60.120.650">
    <property type="entry name" value="Cupin"/>
    <property type="match status" value="1"/>
</dbReference>
<dbReference type="GO" id="GO:1990904">
    <property type="term" value="C:ribonucleoprotein complex"/>
    <property type="evidence" value="ECO:0007669"/>
    <property type="project" value="UniProtKB-KW"/>
</dbReference>
<evidence type="ECO:0000256" key="10">
    <source>
        <dbReference type="ARBA" id="ARBA00035436"/>
    </source>
</evidence>
<evidence type="ECO:0000256" key="9">
    <source>
        <dbReference type="ARBA" id="ARBA00023274"/>
    </source>
</evidence>
<dbReference type="AlphaFoldDB" id="A0A9Q0MS84"/>
<dbReference type="PANTHER" id="PTHR12461:SF106">
    <property type="entry name" value="BIFUNCTIONAL PEPTIDASE AND ARGINYL-HYDROXYLASE JMJD5"/>
    <property type="match status" value="1"/>
</dbReference>